<dbReference type="Gene3D" id="3.40.50.12500">
    <property type="match status" value="1"/>
</dbReference>
<dbReference type="GO" id="GO:0050076">
    <property type="term" value="F:maleate isomerase activity"/>
    <property type="evidence" value="ECO:0007669"/>
    <property type="project" value="UniProtKB-EC"/>
</dbReference>
<dbReference type="Pfam" id="PF17645">
    <property type="entry name" value="Amdase"/>
    <property type="match status" value="1"/>
</dbReference>
<name>A0A2R8AKC2_9RHOB</name>
<protein>
    <submittedName>
        <fullName evidence="1">Maleate isomerase</fullName>
        <ecNumber evidence="1">5.2.1.1</ecNumber>
    </submittedName>
</protein>
<gene>
    <name evidence="1" type="primary">maiA</name>
    <name evidence="1" type="ORF">ALP8811_01506</name>
</gene>
<reference evidence="2" key="1">
    <citation type="submission" date="2018-03" db="EMBL/GenBank/DDBJ databases">
        <authorList>
            <person name="Rodrigo-Torres L."/>
            <person name="Arahal R. D."/>
            <person name="Lucena T."/>
        </authorList>
    </citation>
    <scope>NUCLEOTIDE SEQUENCE [LARGE SCALE GENOMIC DNA]</scope>
    <source>
        <strain evidence="2">CECT 8811</strain>
    </source>
</reference>
<evidence type="ECO:0000313" key="1">
    <source>
        <dbReference type="EMBL" id="SPF76498.1"/>
    </source>
</evidence>
<accession>A0A2R8AKC2</accession>
<sequence length="254" mass="27094">MLKLEFDTDDGIGTRANLGMIVLETDETLETEFARMADLEGVARYHSRIPMVTDIRPDTLARMKDDLPASARLFPSSFEFDVIGYGCTSASTVIGSDNVAAAIQSVRPGAKVTDPLAALIAAGKSLGAKNLGFITPYIPEVSLKMREKLEAAGFHISAGGSFEEGDDRVVARITEGAIHNAGLQVASTADANCDALVIACTNLRCLNVIPQLEAELGIPVLSSNTALVWHMLRLAGIEDEMPQICRLFGTQLAS</sequence>
<dbReference type="EMBL" id="OMOI01000001">
    <property type="protein sequence ID" value="SPF76498.1"/>
    <property type="molecule type" value="Genomic_DNA"/>
</dbReference>
<dbReference type="Proteomes" id="UP000244911">
    <property type="component" value="Unassembled WGS sequence"/>
</dbReference>
<proteinExistence type="predicted"/>
<keyword evidence="1" id="KW-0413">Isomerase</keyword>
<evidence type="ECO:0000313" key="2">
    <source>
        <dbReference type="Proteomes" id="UP000244911"/>
    </source>
</evidence>
<dbReference type="EC" id="5.2.1.1" evidence="1"/>
<dbReference type="PIRSF" id="PIRSF015736">
    <property type="entry name" value="MI"/>
    <property type="match status" value="1"/>
</dbReference>
<dbReference type="PANTHER" id="PTHR40267">
    <property type="entry name" value="BLR3294 PROTEIN"/>
    <property type="match status" value="1"/>
</dbReference>
<dbReference type="InterPro" id="IPR026286">
    <property type="entry name" value="MaiA/AMDase"/>
</dbReference>
<keyword evidence="2" id="KW-1185">Reference proteome</keyword>
<dbReference type="RefSeq" id="WP_245924598.1">
    <property type="nucleotide sequence ID" value="NZ_OMOI01000001.1"/>
</dbReference>
<dbReference type="PANTHER" id="PTHR40267:SF1">
    <property type="entry name" value="BLR3294 PROTEIN"/>
    <property type="match status" value="1"/>
</dbReference>
<dbReference type="AlphaFoldDB" id="A0A2R8AKC2"/>
<dbReference type="InterPro" id="IPR053714">
    <property type="entry name" value="Iso_Racemase_Enz_sf"/>
</dbReference>
<organism evidence="1 2">
    <name type="scientific">Aliiroseovarius pelagivivens</name>
    <dbReference type="NCBI Taxonomy" id="1639690"/>
    <lineage>
        <taxon>Bacteria</taxon>
        <taxon>Pseudomonadati</taxon>
        <taxon>Pseudomonadota</taxon>
        <taxon>Alphaproteobacteria</taxon>
        <taxon>Rhodobacterales</taxon>
        <taxon>Paracoccaceae</taxon>
        <taxon>Aliiroseovarius</taxon>
    </lineage>
</organism>